<evidence type="ECO:0000256" key="1">
    <source>
        <dbReference type="SAM" id="MobiDB-lite"/>
    </source>
</evidence>
<feature type="transmembrane region" description="Helical" evidence="2">
    <location>
        <begin position="108"/>
        <end position="128"/>
    </location>
</feature>
<reference evidence="4" key="1">
    <citation type="submission" date="2011-04" db="EMBL/GenBank/DDBJ databases">
        <title>Complete sequence of Cellvibrio gilvus ATCC 13127.</title>
        <authorList>
            <person name="Lucas S."/>
            <person name="Han J."/>
            <person name="Lapidus A."/>
            <person name="Cheng J.-F."/>
            <person name="Goodwin L."/>
            <person name="Pitluck S."/>
            <person name="Peters L."/>
            <person name="Munk A."/>
            <person name="Detter J.C."/>
            <person name="Han C."/>
            <person name="Tapia R."/>
            <person name="Land M."/>
            <person name="Hauser L."/>
            <person name="Kyrpides N."/>
            <person name="Ivanova N."/>
            <person name="Ovchinnikova G."/>
            <person name="Pagani I."/>
            <person name="Mead D."/>
            <person name="Brumm P."/>
            <person name="Woyke T."/>
        </authorList>
    </citation>
    <scope>NUCLEOTIDE SEQUENCE [LARGE SCALE GENOMIC DNA]</scope>
    <source>
        <strain evidence="4">ATCC 13127 / NRRL B-14078</strain>
    </source>
</reference>
<keyword evidence="2" id="KW-1133">Transmembrane helix</keyword>
<dbReference type="STRING" id="593907.Celgi_2458"/>
<keyword evidence="4" id="KW-1185">Reference proteome</keyword>
<feature type="transmembrane region" description="Helical" evidence="2">
    <location>
        <begin position="41"/>
        <end position="66"/>
    </location>
</feature>
<organism evidence="3 4">
    <name type="scientific">Cellulomonas gilvus (strain ATCC 13127 / NRRL B-14078)</name>
    <name type="common">Cellvibrio gilvus</name>
    <dbReference type="NCBI Taxonomy" id="593907"/>
    <lineage>
        <taxon>Bacteria</taxon>
        <taxon>Bacillati</taxon>
        <taxon>Actinomycetota</taxon>
        <taxon>Actinomycetes</taxon>
        <taxon>Micrococcales</taxon>
        <taxon>Cellulomonadaceae</taxon>
        <taxon>Cellulomonas</taxon>
    </lineage>
</organism>
<accession>F8A213</accession>
<sequence>MTPRRPLVDDAAFALGGYLRAMLLFAVLMLTWALASDAGSAAAFVAVTLTLGLLPSFVVGVPVAILLERWRVPEPVRYGAYAVLAALLPAAVLLAMDVQALSGPSGLGAMAGALGGTAAVATVAARWWSVRARRRREALRAAGGGREPDEAVEDREVDAATA</sequence>
<evidence type="ECO:0000256" key="2">
    <source>
        <dbReference type="SAM" id="Phobius"/>
    </source>
</evidence>
<keyword evidence="2" id="KW-0472">Membrane</keyword>
<feature type="transmembrane region" description="Helical" evidence="2">
    <location>
        <begin position="12"/>
        <end position="35"/>
    </location>
</feature>
<proteinExistence type="predicted"/>
<feature type="transmembrane region" description="Helical" evidence="2">
    <location>
        <begin position="78"/>
        <end position="96"/>
    </location>
</feature>
<protein>
    <submittedName>
        <fullName evidence="3">Uncharacterized protein</fullName>
    </submittedName>
</protein>
<dbReference type="KEGG" id="cga:Celgi_2458"/>
<dbReference type="AlphaFoldDB" id="F8A213"/>
<keyword evidence="2" id="KW-0812">Transmembrane</keyword>
<dbReference type="RefSeq" id="WP_013884475.1">
    <property type="nucleotide sequence ID" value="NC_015671.1"/>
</dbReference>
<dbReference type="Proteomes" id="UP000000485">
    <property type="component" value="Chromosome"/>
</dbReference>
<dbReference type="EMBL" id="CP002665">
    <property type="protein sequence ID" value="AEI12957.1"/>
    <property type="molecule type" value="Genomic_DNA"/>
</dbReference>
<evidence type="ECO:0000313" key="4">
    <source>
        <dbReference type="Proteomes" id="UP000000485"/>
    </source>
</evidence>
<dbReference type="HOGENOM" id="CLU_1632386_0_0_11"/>
<name>F8A213_CELGA</name>
<gene>
    <name evidence="3" type="ordered locus">Celgi_2458</name>
</gene>
<feature type="region of interest" description="Disordered" evidence="1">
    <location>
        <begin position="139"/>
        <end position="162"/>
    </location>
</feature>
<evidence type="ECO:0000313" key="3">
    <source>
        <dbReference type="EMBL" id="AEI12957.1"/>
    </source>
</evidence>